<evidence type="ECO:0000256" key="1">
    <source>
        <dbReference type="SAM" id="Phobius"/>
    </source>
</evidence>
<feature type="transmembrane region" description="Helical" evidence="1">
    <location>
        <begin position="12"/>
        <end position="36"/>
    </location>
</feature>
<dbReference type="OrthoDB" id="5334395at2"/>
<keyword evidence="1" id="KW-0812">Transmembrane</keyword>
<dbReference type="Proteomes" id="UP000326944">
    <property type="component" value="Chromosome"/>
</dbReference>
<feature type="transmembrane region" description="Helical" evidence="1">
    <location>
        <begin position="56"/>
        <end position="73"/>
    </location>
</feature>
<sequence>MNKFYFFLWMRWALHLSLNSISLAVVITSAITFLTYAKLGFVEINSEVYKALLDIFKFYFSIVFSISLLFILFRSIKYIFNRCIYGYELKLLSCDKKDVIEVIGYGDLVKVWRKWFMLLIWLVAVCMIVTFFNFFNIYAIYISILISGYFSFIILISRCKKVKVIRC</sequence>
<keyword evidence="1" id="KW-0472">Membrane</keyword>
<evidence type="ECO:0000313" key="3">
    <source>
        <dbReference type="Proteomes" id="UP000326944"/>
    </source>
</evidence>
<dbReference type="KEGG" id="sulg:FJR48_02325"/>
<feature type="transmembrane region" description="Helical" evidence="1">
    <location>
        <begin position="115"/>
        <end position="132"/>
    </location>
</feature>
<keyword evidence="3" id="KW-1185">Reference proteome</keyword>
<protein>
    <submittedName>
        <fullName evidence="2">Uncharacterized protein</fullName>
    </submittedName>
</protein>
<gene>
    <name evidence="2" type="ORF">FJR48_02325</name>
</gene>
<reference evidence="2 3" key="1">
    <citation type="submission" date="2019-09" db="EMBL/GenBank/DDBJ databases">
        <title>Sulfurimonas gotlandica sp. nov., a chemoautotrophic and psychrotolerant epsilonproteobacterium isolated from a pelagic redoxcline, and an emended description of the genus Sulfurimonas.</title>
        <authorList>
            <person name="Wang S."/>
            <person name="Jiang L."/>
            <person name="Shao S."/>
        </authorList>
    </citation>
    <scope>NUCLEOTIDE SEQUENCE [LARGE SCALE GENOMIC DNA]</scope>
    <source>
        <strain evidence="2 3">GYSZ_1</strain>
    </source>
</reference>
<proteinExistence type="predicted"/>
<name>A0A5P8NYV7_9BACT</name>
<accession>A0A5P8NYV7</accession>
<dbReference type="AlphaFoldDB" id="A0A5P8NYV7"/>
<keyword evidence="1" id="KW-1133">Transmembrane helix</keyword>
<evidence type="ECO:0000313" key="2">
    <source>
        <dbReference type="EMBL" id="QFR48623.1"/>
    </source>
</evidence>
<dbReference type="EMBL" id="CP043617">
    <property type="protein sequence ID" value="QFR48623.1"/>
    <property type="molecule type" value="Genomic_DNA"/>
</dbReference>
<organism evidence="2 3">
    <name type="scientific">Sulfurimonas lithotrophica</name>
    <dbReference type="NCBI Taxonomy" id="2590022"/>
    <lineage>
        <taxon>Bacteria</taxon>
        <taxon>Pseudomonadati</taxon>
        <taxon>Campylobacterota</taxon>
        <taxon>Epsilonproteobacteria</taxon>
        <taxon>Campylobacterales</taxon>
        <taxon>Sulfurimonadaceae</taxon>
        <taxon>Sulfurimonas</taxon>
    </lineage>
</organism>
<feature type="transmembrane region" description="Helical" evidence="1">
    <location>
        <begin position="138"/>
        <end position="156"/>
    </location>
</feature>